<gene>
    <name evidence="1" type="ORF">L195_g064265</name>
</gene>
<feature type="non-terminal residue" evidence="1">
    <location>
        <position position="28"/>
    </location>
</feature>
<dbReference type="AlphaFoldDB" id="A0A2K3KS03"/>
<evidence type="ECO:0000313" key="2">
    <source>
        <dbReference type="Proteomes" id="UP000236291"/>
    </source>
</evidence>
<dbReference type="EMBL" id="ASHM01240614">
    <property type="protein sequence ID" value="PNX69067.1"/>
    <property type="molecule type" value="Genomic_DNA"/>
</dbReference>
<reference evidence="1 2" key="2">
    <citation type="journal article" date="2017" name="Front. Plant Sci.">
        <title>Gene Classification and Mining of Molecular Markers Useful in Red Clover (Trifolium pratense) Breeding.</title>
        <authorList>
            <person name="Istvanek J."/>
            <person name="Dluhosova J."/>
            <person name="Dluhos P."/>
            <person name="Patkova L."/>
            <person name="Nedelnik J."/>
            <person name="Repkova J."/>
        </authorList>
    </citation>
    <scope>NUCLEOTIDE SEQUENCE [LARGE SCALE GENOMIC DNA]</scope>
    <source>
        <strain evidence="2">cv. Tatra</strain>
        <tissue evidence="1">Young leaves</tissue>
    </source>
</reference>
<sequence length="28" mass="2820">MTSRNISRATAALALLSLLLSAVADSSS</sequence>
<comment type="caution">
    <text evidence="1">The sequence shown here is derived from an EMBL/GenBank/DDBJ whole genome shotgun (WGS) entry which is preliminary data.</text>
</comment>
<name>A0A2K3KS03_TRIPR</name>
<accession>A0A2K3KS03</accession>
<evidence type="ECO:0000313" key="1">
    <source>
        <dbReference type="EMBL" id="PNX69067.1"/>
    </source>
</evidence>
<proteinExistence type="predicted"/>
<organism evidence="1 2">
    <name type="scientific">Trifolium pratense</name>
    <name type="common">Red clover</name>
    <dbReference type="NCBI Taxonomy" id="57577"/>
    <lineage>
        <taxon>Eukaryota</taxon>
        <taxon>Viridiplantae</taxon>
        <taxon>Streptophyta</taxon>
        <taxon>Embryophyta</taxon>
        <taxon>Tracheophyta</taxon>
        <taxon>Spermatophyta</taxon>
        <taxon>Magnoliopsida</taxon>
        <taxon>eudicotyledons</taxon>
        <taxon>Gunneridae</taxon>
        <taxon>Pentapetalae</taxon>
        <taxon>rosids</taxon>
        <taxon>fabids</taxon>
        <taxon>Fabales</taxon>
        <taxon>Fabaceae</taxon>
        <taxon>Papilionoideae</taxon>
        <taxon>50 kb inversion clade</taxon>
        <taxon>NPAAA clade</taxon>
        <taxon>Hologalegina</taxon>
        <taxon>IRL clade</taxon>
        <taxon>Trifolieae</taxon>
        <taxon>Trifolium</taxon>
    </lineage>
</organism>
<protein>
    <submittedName>
        <fullName evidence="1">Uncharacterized protein</fullName>
    </submittedName>
</protein>
<reference evidence="1 2" key="1">
    <citation type="journal article" date="2014" name="Am. J. Bot.">
        <title>Genome assembly and annotation for red clover (Trifolium pratense; Fabaceae).</title>
        <authorList>
            <person name="Istvanek J."/>
            <person name="Jaros M."/>
            <person name="Krenek A."/>
            <person name="Repkova J."/>
        </authorList>
    </citation>
    <scope>NUCLEOTIDE SEQUENCE [LARGE SCALE GENOMIC DNA]</scope>
    <source>
        <strain evidence="2">cv. Tatra</strain>
        <tissue evidence="1">Young leaves</tissue>
    </source>
</reference>
<dbReference type="Proteomes" id="UP000236291">
    <property type="component" value="Unassembled WGS sequence"/>
</dbReference>